<evidence type="ECO:0000259" key="2">
    <source>
        <dbReference type="PROSITE" id="PS50157"/>
    </source>
</evidence>
<keyword evidence="1" id="KW-1133">Transmembrane helix</keyword>
<dbReference type="Gene3D" id="3.30.160.60">
    <property type="entry name" value="Classic Zinc Finger"/>
    <property type="match status" value="1"/>
</dbReference>
<comment type="caution">
    <text evidence="3">The sequence shown here is derived from an EMBL/GenBank/DDBJ whole genome shotgun (WGS) entry which is preliminary data.</text>
</comment>
<name>X0S5L5_9ZZZZ</name>
<feature type="non-terminal residue" evidence="3">
    <location>
        <position position="1"/>
    </location>
</feature>
<feature type="transmembrane region" description="Helical" evidence="1">
    <location>
        <begin position="232"/>
        <end position="253"/>
    </location>
</feature>
<dbReference type="InterPro" id="IPR013783">
    <property type="entry name" value="Ig-like_fold"/>
</dbReference>
<dbReference type="PROSITE" id="PS50157">
    <property type="entry name" value="ZINC_FINGER_C2H2_2"/>
    <property type="match status" value="1"/>
</dbReference>
<dbReference type="InterPro" id="IPR013087">
    <property type="entry name" value="Znf_C2H2_type"/>
</dbReference>
<dbReference type="AlphaFoldDB" id="X0S5L5"/>
<sequence>CSCYSIPFTITWDPLCDACYYEIEFALDEDFTMPVMVNGQLDPVAEVTGDTPSFSVMGGEAGGLSCEQTYYWRVRASEAATGQAIHSWWSDGYFSVAPSIESGIITLVAPEPNAQGMPTKKVGFSWDLMAEADAFDWRLDDNFDFSSPVEEKDGLTSSAYECTETLSYSTTYYWEVTAYNEGAEISVSAVGTFTTAAQGEFCCPQCGLCFDTQAELQDHLDETHPAQPATPVWVWVVIAIGAVLVIVVIVLIFRTRRV</sequence>
<accession>X0S5L5</accession>
<dbReference type="PROSITE" id="PS00028">
    <property type="entry name" value="ZINC_FINGER_C2H2_1"/>
    <property type="match status" value="1"/>
</dbReference>
<keyword evidence="1" id="KW-0812">Transmembrane</keyword>
<feature type="domain" description="C2H2-type" evidence="2">
    <location>
        <begin position="201"/>
        <end position="229"/>
    </location>
</feature>
<dbReference type="Gene3D" id="2.60.40.10">
    <property type="entry name" value="Immunoglobulins"/>
    <property type="match status" value="2"/>
</dbReference>
<evidence type="ECO:0000256" key="1">
    <source>
        <dbReference type="SAM" id="Phobius"/>
    </source>
</evidence>
<organism evidence="3">
    <name type="scientific">marine sediment metagenome</name>
    <dbReference type="NCBI Taxonomy" id="412755"/>
    <lineage>
        <taxon>unclassified sequences</taxon>
        <taxon>metagenomes</taxon>
        <taxon>ecological metagenomes</taxon>
    </lineage>
</organism>
<dbReference type="EMBL" id="BARS01001392">
    <property type="protein sequence ID" value="GAF71222.1"/>
    <property type="molecule type" value="Genomic_DNA"/>
</dbReference>
<keyword evidence="1" id="KW-0472">Membrane</keyword>
<protein>
    <recommendedName>
        <fullName evidence="2">C2H2-type domain-containing protein</fullName>
    </recommendedName>
</protein>
<reference evidence="3" key="1">
    <citation type="journal article" date="2014" name="Front. Microbiol.">
        <title>High frequency of phylogenetically diverse reductive dehalogenase-homologous genes in deep subseafloor sedimentary metagenomes.</title>
        <authorList>
            <person name="Kawai M."/>
            <person name="Futagami T."/>
            <person name="Toyoda A."/>
            <person name="Takaki Y."/>
            <person name="Nishi S."/>
            <person name="Hori S."/>
            <person name="Arai W."/>
            <person name="Tsubouchi T."/>
            <person name="Morono Y."/>
            <person name="Uchiyama I."/>
            <person name="Ito T."/>
            <person name="Fujiyama A."/>
            <person name="Inagaki F."/>
            <person name="Takami H."/>
        </authorList>
    </citation>
    <scope>NUCLEOTIDE SEQUENCE</scope>
    <source>
        <strain evidence="3">Expedition CK06-06</strain>
    </source>
</reference>
<proteinExistence type="predicted"/>
<evidence type="ECO:0000313" key="3">
    <source>
        <dbReference type="EMBL" id="GAF71222.1"/>
    </source>
</evidence>
<gene>
    <name evidence="3" type="ORF">S01H1_02768</name>
</gene>